<sequence>MVRRWTSLKQSRLGDGGGSDSPSDTGGDPACFASPSTPLPSTRIESTSSMTTLRTAPIRKTNWQVIEHFGSKDKGSLSSSLIAVRGSSFNLWSIGI</sequence>
<accession>A0A9P0Q521</accession>
<gene>
    <name evidence="2" type="ORF">ACAOBT_LOCUS30698</name>
</gene>
<proteinExistence type="predicted"/>
<feature type="region of interest" description="Disordered" evidence="1">
    <location>
        <begin position="1"/>
        <end position="52"/>
    </location>
</feature>
<dbReference type="AlphaFoldDB" id="A0A9P0Q521"/>
<evidence type="ECO:0000313" key="3">
    <source>
        <dbReference type="Proteomes" id="UP001152888"/>
    </source>
</evidence>
<organism evidence="2 3">
    <name type="scientific">Acanthoscelides obtectus</name>
    <name type="common">Bean weevil</name>
    <name type="synonym">Bruchus obtectus</name>
    <dbReference type="NCBI Taxonomy" id="200917"/>
    <lineage>
        <taxon>Eukaryota</taxon>
        <taxon>Metazoa</taxon>
        <taxon>Ecdysozoa</taxon>
        <taxon>Arthropoda</taxon>
        <taxon>Hexapoda</taxon>
        <taxon>Insecta</taxon>
        <taxon>Pterygota</taxon>
        <taxon>Neoptera</taxon>
        <taxon>Endopterygota</taxon>
        <taxon>Coleoptera</taxon>
        <taxon>Polyphaga</taxon>
        <taxon>Cucujiformia</taxon>
        <taxon>Chrysomeloidea</taxon>
        <taxon>Chrysomelidae</taxon>
        <taxon>Bruchinae</taxon>
        <taxon>Bruchini</taxon>
        <taxon>Acanthoscelides</taxon>
    </lineage>
</organism>
<evidence type="ECO:0000313" key="2">
    <source>
        <dbReference type="EMBL" id="CAH2009232.1"/>
    </source>
</evidence>
<keyword evidence="3" id="KW-1185">Reference proteome</keyword>
<comment type="caution">
    <text evidence="2">The sequence shown here is derived from an EMBL/GenBank/DDBJ whole genome shotgun (WGS) entry which is preliminary data.</text>
</comment>
<protein>
    <submittedName>
        <fullName evidence="2">Uncharacterized protein</fullName>
    </submittedName>
</protein>
<reference evidence="2" key="1">
    <citation type="submission" date="2022-03" db="EMBL/GenBank/DDBJ databases">
        <authorList>
            <person name="Sayadi A."/>
        </authorList>
    </citation>
    <scope>NUCLEOTIDE SEQUENCE</scope>
</reference>
<feature type="compositionally biased region" description="Low complexity" evidence="1">
    <location>
        <begin position="20"/>
        <end position="29"/>
    </location>
</feature>
<feature type="compositionally biased region" description="Polar residues" evidence="1">
    <location>
        <begin position="34"/>
        <end position="52"/>
    </location>
</feature>
<dbReference type="Proteomes" id="UP001152888">
    <property type="component" value="Unassembled WGS sequence"/>
</dbReference>
<evidence type="ECO:0000256" key="1">
    <source>
        <dbReference type="SAM" id="MobiDB-lite"/>
    </source>
</evidence>
<dbReference type="EMBL" id="CAKOFQ010007866">
    <property type="protein sequence ID" value="CAH2009232.1"/>
    <property type="molecule type" value="Genomic_DNA"/>
</dbReference>
<name>A0A9P0Q521_ACAOB</name>